<comment type="caution">
    <text evidence="1">The sequence shown here is derived from an EMBL/GenBank/DDBJ whole genome shotgun (WGS) entry which is preliminary data.</text>
</comment>
<gene>
    <name evidence="1" type="ORF">DSO57_1019877</name>
</gene>
<accession>A0ACC2U282</accession>
<evidence type="ECO:0000313" key="2">
    <source>
        <dbReference type="Proteomes" id="UP001165960"/>
    </source>
</evidence>
<reference evidence="1" key="1">
    <citation type="submission" date="2022-04" db="EMBL/GenBank/DDBJ databases">
        <title>Genome of the entomopathogenic fungus Entomophthora muscae.</title>
        <authorList>
            <person name="Elya C."/>
            <person name="Lovett B.R."/>
            <person name="Lee E."/>
            <person name="Macias A.M."/>
            <person name="Hajek A.E."/>
            <person name="De Bivort B.L."/>
            <person name="Kasson M.T."/>
            <person name="De Fine Licht H.H."/>
            <person name="Stajich J.E."/>
        </authorList>
    </citation>
    <scope>NUCLEOTIDE SEQUENCE</scope>
    <source>
        <strain evidence="1">Berkeley</strain>
    </source>
</reference>
<sequence length="370" mass="41806">MSYPQSSAGLVCGWDNCGHDHVGFKKEKYSCRWVDCPRSHSTQSSRFALISHLRSHTGEKPYICPAPSCPREFTRSDSLNKHIRTTHPENAFPKAESLYGSSQPDSDQGYGDSLQESIEKASSSRSRQASRREPVYQNLYEQDSPVTSQRYLNPAIHKLSKPQQLTRQVFETSRESGLARTSISVEGSLNSQQKYSLLKAKLLFIQDEREAFREQIKEKKEKVRLLEAEKHLLLSSLIRTKVKLDKQATKRQEKKEKRKLSKLSASDSKNPRKRPSLLPSVEKSLPEILPVACTRCGQQILDRIMSGLPLDWTSYTPGAKIPDGFILYQNTVIPLSTFNALSVQGFFQAPTAMPQATDESTMPAYVAQRL</sequence>
<dbReference type="Proteomes" id="UP001165960">
    <property type="component" value="Unassembled WGS sequence"/>
</dbReference>
<protein>
    <submittedName>
        <fullName evidence="1">Uncharacterized protein</fullName>
    </submittedName>
</protein>
<evidence type="ECO:0000313" key="1">
    <source>
        <dbReference type="EMBL" id="KAJ9080908.1"/>
    </source>
</evidence>
<proteinExistence type="predicted"/>
<organism evidence="1 2">
    <name type="scientific">Entomophthora muscae</name>
    <dbReference type="NCBI Taxonomy" id="34485"/>
    <lineage>
        <taxon>Eukaryota</taxon>
        <taxon>Fungi</taxon>
        <taxon>Fungi incertae sedis</taxon>
        <taxon>Zoopagomycota</taxon>
        <taxon>Entomophthoromycotina</taxon>
        <taxon>Entomophthoromycetes</taxon>
        <taxon>Entomophthorales</taxon>
        <taxon>Entomophthoraceae</taxon>
        <taxon>Entomophthora</taxon>
    </lineage>
</organism>
<keyword evidence="2" id="KW-1185">Reference proteome</keyword>
<dbReference type="EMBL" id="QTSX02001511">
    <property type="protein sequence ID" value="KAJ9080908.1"/>
    <property type="molecule type" value="Genomic_DNA"/>
</dbReference>
<name>A0ACC2U282_9FUNG</name>